<reference evidence="5 6" key="1">
    <citation type="submission" date="2024-09" db="EMBL/GenBank/DDBJ databases">
        <title>Rethinking Asexuality: The Enigmatic Case of Functional Sexual Genes in Lepraria (Stereocaulaceae).</title>
        <authorList>
            <person name="Doellman M."/>
            <person name="Sun Y."/>
            <person name="Barcenas-Pena A."/>
            <person name="Lumbsch H.T."/>
            <person name="Grewe F."/>
        </authorList>
    </citation>
    <scope>NUCLEOTIDE SEQUENCE [LARGE SCALE GENOMIC DNA]</scope>
    <source>
        <strain evidence="5 6">Mercado 3170</strain>
    </source>
</reference>
<organism evidence="5 6">
    <name type="scientific">Stereocaulon virgatum</name>
    <dbReference type="NCBI Taxonomy" id="373712"/>
    <lineage>
        <taxon>Eukaryota</taxon>
        <taxon>Fungi</taxon>
        <taxon>Dikarya</taxon>
        <taxon>Ascomycota</taxon>
        <taxon>Pezizomycotina</taxon>
        <taxon>Lecanoromycetes</taxon>
        <taxon>OSLEUM clade</taxon>
        <taxon>Lecanoromycetidae</taxon>
        <taxon>Lecanorales</taxon>
        <taxon>Lecanorineae</taxon>
        <taxon>Stereocaulaceae</taxon>
        <taxon>Stereocaulon</taxon>
    </lineage>
</organism>
<feature type="domain" description="Protein HGH1 N-terminal" evidence="3">
    <location>
        <begin position="94"/>
        <end position="280"/>
    </location>
</feature>
<evidence type="ECO:0000259" key="4">
    <source>
        <dbReference type="Pfam" id="PF04064"/>
    </source>
</evidence>
<dbReference type="InterPro" id="IPR007206">
    <property type="entry name" value="Protein_HGH1_C"/>
</dbReference>
<proteinExistence type="inferred from homology"/>
<dbReference type="Proteomes" id="UP001590950">
    <property type="component" value="Unassembled WGS sequence"/>
</dbReference>
<dbReference type="InterPro" id="IPR007205">
    <property type="entry name" value="Protein_HGH1_N"/>
</dbReference>
<evidence type="ECO:0008006" key="7">
    <source>
        <dbReference type="Google" id="ProtNLM"/>
    </source>
</evidence>
<dbReference type="Pfam" id="PF04063">
    <property type="entry name" value="DUF383"/>
    <property type="match status" value="1"/>
</dbReference>
<name>A0ABR4A1B4_9LECA</name>
<gene>
    <name evidence="5" type="ORF">N7G274_008534</name>
</gene>
<protein>
    <recommendedName>
        <fullName evidence="7">Protein HGH1 homolog</fullName>
    </recommendedName>
</protein>
<sequence length="389" mass="42988">MPTELEELVEFLHHGNAQIRQIAAENLIPYSMAQPNIFKTGQCNPVKDLKLLVRDYAPISKNVLTILINISSDQEVLKLLAEDDAFLETLLGRVTSAKEPNANELCMLLANLAKSPSIERLITLKRAKVPDLTPSPLATSQLIELFNRGANGGYNKDANYDYLAYLFADLAKYPTFTTYLTTPPPHRPLDPIPLTHFLPHTTSPSPPRRLGTASLLKNTTYLHPSPPSLLSPPHSLLPPLLLPLCSPTQISITEEEMELLPSECQYLTPDHIQEPDVEIVKIHLETLLLLASRGGGEERRVMRGAGVYVVVRELHLGWEDEGVRRGWERLVEVLMGEEEGGVGVRDKNGGIGDMASGDGGASGETGRMIMQQDVVEEDKDEDDEIVPIF</sequence>
<feature type="domain" description="Protein HGH1 C-terminal" evidence="4">
    <location>
        <begin position="286"/>
        <end position="340"/>
    </location>
</feature>
<feature type="compositionally biased region" description="Gly residues" evidence="2">
    <location>
        <begin position="349"/>
        <end position="363"/>
    </location>
</feature>
<dbReference type="InterPro" id="IPR039717">
    <property type="entry name" value="Hgh1"/>
</dbReference>
<keyword evidence="6" id="KW-1185">Reference proteome</keyword>
<feature type="region of interest" description="Disordered" evidence="2">
    <location>
        <begin position="342"/>
        <end position="365"/>
    </location>
</feature>
<dbReference type="PANTHER" id="PTHR13387">
    <property type="entry name" value="PROTEIN HGH1 HOMOLOG"/>
    <property type="match status" value="1"/>
</dbReference>
<dbReference type="SUPFAM" id="SSF48371">
    <property type="entry name" value="ARM repeat"/>
    <property type="match status" value="1"/>
</dbReference>
<comment type="similarity">
    <text evidence="1">Belongs to the HGH1 family.</text>
</comment>
<evidence type="ECO:0000313" key="6">
    <source>
        <dbReference type="Proteomes" id="UP001590950"/>
    </source>
</evidence>
<dbReference type="EMBL" id="JBEFKJ010000030">
    <property type="protein sequence ID" value="KAL2038776.1"/>
    <property type="molecule type" value="Genomic_DNA"/>
</dbReference>
<dbReference type="PANTHER" id="PTHR13387:SF9">
    <property type="entry name" value="PROTEIN HGH1 HOMOLOG"/>
    <property type="match status" value="1"/>
</dbReference>
<accession>A0ABR4A1B4</accession>
<evidence type="ECO:0000256" key="1">
    <source>
        <dbReference type="ARBA" id="ARBA00006712"/>
    </source>
</evidence>
<evidence type="ECO:0000313" key="5">
    <source>
        <dbReference type="EMBL" id="KAL2038776.1"/>
    </source>
</evidence>
<comment type="caution">
    <text evidence="5">The sequence shown here is derived from an EMBL/GenBank/DDBJ whole genome shotgun (WGS) entry which is preliminary data.</text>
</comment>
<evidence type="ECO:0000256" key="2">
    <source>
        <dbReference type="SAM" id="MobiDB-lite"/>
    </source>
</evidence>
<evidence type="ECO:0000259" key="3">
    <source>
        <dbReference type="Pfam" id="PF04063"/>
    </source>
</evidence>
<dbReference type="Pfam" id="PF04064">
    <property type="entry name" value="DUF384"/>
    <property type="match status" value="1"/>
</dbReference>
<dbReference type="InterPro" id="IPR016024">
    <property type="entry name" value="ARM-type_fold"/>
</dbReference>